<sequence length="210" mass="21437">MGEADGFFSRWSRRKVAARQGEALVEPPAPVPASGAVAVPVVAPPQGIEPTAPAPTLDDVAALETGAEVARFVAPGVARQVKNAALKKLFADPHFNVMDGLDVYIEDFGRPDPLPPEMLQSMLDSPSFRFLAPPPEPAPAPQEPAQPSAGAAAPEPPAAPLPAAGLPPCHDCPDRPDEDPDLRLQSIDAVDAGPAGPGAPGPGGDAGRIG</sequence>
<evidence type="ECO:0000256" key="1">
    <source>
        <dbReference type="SAM" id="MobiDB-lite"/>
    </source>
</evidence>
<dbReference type="InterPro" id="IPR021735">
    <property type="entry name" value="DUF3306"/>
</dbReference>
<evidence type="ECO:0000313" key="3">
    <source>
        <dbReference type="Proteomes" id="UP001057498"/>
    </source>
</evidence>
<accession>A0ABM7YQH0</accession>
<feature type="compositionally biased region" description="Gly residues" evidence="1">
    <location>
        <begin position="195"/>
        <end position="210"/>
    </location>
</feature>
<protein>
    <recommendedName>
        <fullName evidence="4">DUF3306 domain-containing protein</fullName>
    </recommendedName>
</protein>
<name>A0ABM7YQH0_9BURK</name>
<dbReference type="Proteomes" id="UP001057498">
    <property type="component" value="Chromosome"/>
</dbReference>
<feature type="compositionally biased region" description="Pro residues" evidence="1">
    <location>
        <begin position="132"/>
        <end position="144"/>
    </location>
</feature>
<gene>
    <name evidence="2" type="ORF">CATMQ487_37590</name>
</gene>
<evidence type="ECO:0000313" key="2">
    <source>
        <dbReference type="EMBL" id="BDI06789.1"/>
    </source>
</evidence>
<keyword evidence="3" id="KW-1185">Reference proteome</keyword>
<dbReference type="RefSeq" id="WP_251970035.1">
    <property type="nucleotide sequence ID" value="NZ_AP025730.1"/>
</dbReference>
<dbReference type="EMBL" id="AP025730">
    <property type="protein sequence ID" value="BDI06789.1"/>
    <property type="molecule type" value="Genomic_DNA"/>
</dbReference>
<feature type="region of interest" description="Disordered" evidence="1">
    <location>
        <begin position="126"/>
        <end position="210"/>
    </location>
</feature>
<reference evidence="2" key="1">
    <citation type="submission" date="2022-04" db="EMBL/GenBank/DDBJ databases">
        <title>Whole genome sequence of Sphaerotilus sp. FB-5.</title>
        <authorList>
            <person name="Takeda M."/>
            <person name="Narihara S."/>
            <person name="Akimoto M."/>
            <person name="Akimoto R."/>
            <person name="Nishiyashiki S."/>
            <person name="Murakami T."/>
        </authorList>
    </citation>
    <scope>NUCLEOTIDE SEQUENCE</scope>
    <source>
        <strain evidence="2">FB-5</strain>
    </source>
</reference>
<dbReference type="Pfam" id="PF11748">
    <property type="entry name" value="DUF3306"/>
    <property type="match status" value="1"/>
</dbReference>
<organism evidence="2 3">
    <name type="scientific">Sphaerotilus microaerophilus</name>
    <dbReference type="NCBI Taxonomy" id="2914710"/>
    <lineage>
        <taxon>Bacteria</taxon>
        <taxon>Pseudomonadati</taxon>
        <taxon>Pseudomonadota</taxon>
        <taxon>Betaproteobacteria</taxon>
        <taxon>Burkholderiales</taxon>
        <taxon>Sphaerotilaceae</taxon>
        <taxon>Sphaerotilus</taxon>
    </lineage>
</organism>
<proteinExistence type="predicted"/>
<evidence type="ECO:0008006" key="4">
    <source>
        <dbReference type="Google" id="ProtNLM"/>
    </source>
</evidence>